<keyword evidence="2" id="KW-1185">Reference proteome</keyword>
<protein>
    <submittedName>
        <fullName evidence="1">Uncharacterized protein</fullName>
    </submittedName>
</protein>
<dbReference type="PANTHER" id="PTHR33487">
    <property type="entry name" value="CILIA- AND FLAGELLA-ASSOCIATED PROTEIN 54"/>
    <property type="match status" value="1"/>
</dbReference>
<dbReference type="Pfam" id="PF14858">
    <property type="entry name" value="CFAP54_N"/>
    <property type="match status" value="1"/>
</dbReference>
<evidence type="ECO:0000313" key="1">
    <source>
        <dbReference type="Ensembl" id="ENSTMTP00000007377.1"/>
    </source>
</evidence>
<dbReference type="Proteomes" id="UP000472274">
    <property type="component" value="Unplaced"/>
</dbReference>
<organism evidence="1 2">
    <name type="scientific">Terrapene triunguis</name>
    <name type="common">Three-toed box turtle</name>
    <dbReference type="NCBI Taxonomy" id="2587831"/>
    <lineage>
        <taxon>Eukaryota</taxon>
        <taxon>Metazoa</taxon>
        <taxon>Chordata</taxon>
        <taxon>Craniata</taxon>
        <taxon>Vertebrata</taxon>
        <taxon>Euteleostomi</taxon>
        <taxon>Archelosauria</taxon>
        <taxon>Testudinata</taxon>
        <taxon>Testudines</taxon>
        <taxon>Cryptodira</taxon>
        <taxon>Durocryptodira</taxon>
        <taxon>Testudinoidea</taxon>
        <taxon>Emydidae</taxon>
        <taxon>Terrapene</taxon>
    </lineage>
</organism>
<reference evidence="1" key="2">
    <citation type="submission" date="2025-09" db="UniProtKB">
        <authorList>
            <consortium name="Ensembl"/>
        </authorList>
    </citation>
    <scope>IDENTIFICATION</scope>
</reference>
<dbReference type="GeneTree" id="ENSGT01030000235320"/>
<dbReference type="Ensembl" id="ENSTMTT00000007623.1">
    <property type="protein sequence ID" value="ENSTMTP00000007377.1"/>
    <property type="gene ID" value="ENSTMTG00000005381.1"/>
</dbReference>
<sequence length="212" mass="24033">MLKIALILLNVVFFKRIVFLFAIVVGKNGVSGEAAMKFIKLAFSYEEWDVFDSTIGLIANFLQTQDDPIWKKAEMELRLIIAMQPLVSTRRSKHGLSVQENIFKEATISRSSGRRTIALQEGSLKPGDPSDDLVTLATTVFSCVCTSKQTLQPDKEILVDIVMFLWQKCKVGVQRIQMSGSAYLKYIYKFKAYKVLLFSYSISIRMNAFYDG</sequence>
<dbReference type="PANTHER" id="PTHR33487:SF1">
    <property type="entry name" value="CILIA- AND FLAGELLA-ASSOCIATED PROTEIN 54"/>
    <property type="match status" value="1"/>
</dbReference>
<dbReference type="InParanoid" id="A0A674IHZ3"/>
<dbReference type="InterPro" id="IPR027912">
    <property type="entry name" value="CFAP54"/>
</dbReference>
<reference evidence="1" key="1">
    <citation type="submission" date="2025-08" db="UniProtKB">
        <authorList>
            <consortium name="Ensembl"/>
        </authorList>
    </citation>
    <scope>IDENTIFICATION</scope>
</reference>
<accession>A0A674IHZ3</accession>
<dbReference type="GO" id="GO:0060271">
    <property type="term" value="P:cilium assembly"/>
    <property type="evidence" value="ECO:0007669"/>
    <property type="project" value="TreeGrafter"/>
</dbReference>
<name>A0A674IHZ3_9SAUR</name>
<dbReference type="AlphaFoldDB" id="A0A674IHZ3"/>
<proteinExistence type="predicted"/>
<evidence type="ECO:0000313" key="2">
    <source>
        <dbReference type="Proteomes" id="UP000472274"/>
    </source>
</evidence>